<dbReference type="InterPro" id="IPR019492">
    <property type="entry name" value="Cyclo-malto-dextrinase_C"/>
</dbReference>
<accession>A0ABR8VA45</accession>
<protein>
    <submittedName>
        <fullName evidence="2">Cyclomaltodextrinase C-terminal domain-containing protein</fullName>
    </submittedName>
</protein>
<dbReference type="Pfam" id="PF10438">
    <property type="entry name" value="Cyc-maltodext_C"/>
    <property type="match status" value="1"/>
</dbReference>
<reference evidence="2 3" key="1">
    <citation type="submission" date="2020-08" db="EMBL/GenBank/DDBJ databases">
        <title>A Genomic Blueprint of the Chicken Gut Microbiome.</title>
        <authorList>
            <person name="Gilroy R."/>
            <person name="Ravi A."/>
            <person name="Getino M."/>
            <person name="Pursley I."/>
            <person name="Horton D.L."/>
            <person name="Alikhan N.-F."/>
            <person name="Baker D."/>
            <person name="Gharbi K."/>
            <person name="Hall N."/>
            <person name="Watson M."/>
            <person name="Adriaenssens E.M."/>
            <person name="Foster-Nyarko E."/>
            <person name="Jarju S."/>
            <person name="Secka A."/>
            <person name="Antonio M."/>
            <person name="Oren A."/>
            <person name="Chaudhuri R."/>
            <person name="La Ragione R.M."/>
            <person name="Hildebrand F."/>
            <person name="Pallen M.J."/>
        </authorList>
    </citation>
    <scope>NUCLEOTIDE SEQUENCE [LARGE SCALE GENOMIC DNA]</scope>
    <source>
        <strain evidence="2 3">Sa1YUN3</strain>
    </source>
</reference>
<keyword evidence="3" id="KW-1185">Reference proteome</keyword>
<dbReference type="RefSeq" id="WP_191709754.1">
    <property type="nucleotide sequence ID" value="NZ_JACSPQ010000001.1"/>
</dbReference>
<dbReference type="InterPro" id="IPR013780">
    <property type="entry name" value="Glyco_hydro_b"/>
</dbReference>
<evidence type="ECO:0000313" key="2">
    <source>
        <dbReference type="EMBL" id="MBD8001580.1"/>
    </source>
</evidence>
<evidence type="ECO:0000313" key="3">
    <source>
        <dbReference type="Proteomes" id="UP000616346"/>
    </source>
</evidence>
<comment type="caution">
    <text evidence="2">The sequence shown here is derived from an EMBL/GenBank/DDBJ whole genome shotgun (WGS) entry which is preliminary data.</text>
</comment>
<dbReference type="Proteomes" id="UP000616346">
    <property type="component" value="Unassembled WGS sequence"/>
</dbReference>
<dbReference type="EMBL" id="JACSPQ010000001">
    <property type="protein sequence ID" value="MBD8001580.1"/>
    <property type="molecule type" value="Genomic_DNA"/>
</dbReference>
<gene>
    <name evidence="2" type="ORF">H9626_05010</name>
</gene>
<feature type="domain" description="Cyclo-malto-dextrinase C-terminal" evidence="1">
    <location>
        <begin position="8"/>
        <end position="79"/>
    </location>
</feature>
<dbReference type="Gene3D" id="2.60.40.1180">
    <property type="entry name" value="Golgi alpha-mannosidase II"/>
    <property type="match status" value="1"/>
</dbReference>
<dbReference type="SUPFAM" id="SSF51011">
    <property type="entry name" value="Glycosyl hydrolase domain"/>
    <property type="match status" value="1"/>
</dbReference>
<organism evidence="2 3">
    <name type="scientific">Phocaeicola faecium</name>
    <dbReference type="NCBI Taxonomy" id="2762213"/>
    <lineage>
        <taxon>Bacteria</taxon>
        <taxon>Pseudomonadati</taxon>
        <taxon>Bacteroidota</taxon>
        <taxon>Bacteroidia</taxon>
        <taxon>Bacteroidales</taxon>
        <taxon>Bacteroidaceae</taxon>
        <taxon>Phocaeicola</taxon>
    </lineage>
</organism>
<evidence type="ECO:0000259" key="1">
    <source>
        <dbReference type="Pfam" id="PF10438"/>
    </source>
</evidence>
<name>A0ABR8VA45_9BACT</name>
<proteinExistence type="predicted"/>
<sequence length="83" mass="9328">MTAKKTVKYYIPQKGVYLYAYTQNGKTEMIVLNSTDSEQVLSAEHYNVLTKDSKSGKEIASGKKIDFSQNLVLSARKSLSIEF</sequence>